<sequence length="825" mass="93135">MPVVEFEQRLRARARIEEMQKGRQFYPLTHPQRRPLFDVGFIDYTISSTGDFEQQNLNFNFDGGAAFLGGAIRGGLNGFSSDGQINTGFSNIRWEYARPESSLLSRIDAGEVRSGGLRARNIRGAAITNEPIEARYFFGTIRQDGTTEADATVELYMNNQLVQFTTADATGYYKFDIPLNYGQTRLEKVFYFTDGRIERRSLRIQTPFSFQPQGVLTYHVDGGYQIQGAELLGRDRLFVGSGRLSYGVTKWLTTRIGTDYVEDADPFVYGGFSARVLSQYLLNADFAPDAYYEGSVAVVYPNNVSLNARHRYYDGASVFNTRDLSSESSLSLGLPVRPLPLRLQIRSLTYNDGLSEYDFGADTNYRLFASNFQLQYRTRIFDRGDEGVEFTNQTLRTSLSYGVRRGLGLPEFMDILTGTTARISSTYDIDLGEFRDMDVQISRRIFGEGNLQLSMGHAFASSRTVFRFSLNFRLDNKVAVTTSHSYQRERYSMRNSVRGSLGLDSRSGVIQPTFRNQVGRAAASVILFIDKNNSGTFDEGDEILPYNAIRLSGSGRGDVGRDGIVRLTQLQSYARYNLEIIERMIPNATLVPAQDKFSFIADPNQYKRIEIPFYQSGTIEGMVSLVRPEGSRGVGGVRLEVIGQDNSFRETIRTFNSGDFFLMNIPPGRYLLEVSSAQLDLLGLAPGDVYSFEIKPTTFGDYVDGLNIELFPVETEEVIPSLLAEEVVVNARTRIEAVRTLLGEQPRLERQLRSDAREALRLFTFAQQHFTSGDFDQALRVVTESLERSETGDQEQAMQYWQRARRLNPNIEIPDVEAILEELNR</sequence>
<evidence type="ECO:0000313" key="1">
    <source>
        <dbReference type="EMBL" id="AXJ02023.1"/>
    </source>
</evidence>
<reference evidence="1 2" key="1">
    <citation type="submission" date="2018-03" db="EMBL/GenBank/DDBJ databases">
        <title>Phenotypic and genomic properties of Cyclonatronum proteinivorum gen. nov., sp. nov., a haloalkaliphilic bacteroidete from soda lakes possessing Na+-translocating rhodopsin.</title>
        <authorList>
            <person name="Toshchakov S.V."/>
            <person name="Korzhenkov A."/>
            <person name="Samarov N.I."/>
            <person name="Kublanov I.V."/>
            <person name="Muntyan M.S."/>
            <person name="Sorokin D.Y."/>
        </authorList>
    </citation>
    <scope>NUCLEOTIDE SEQUENCE [LARGE SCALE GENOMIC DNA]</scope>
    <source>
        <strain evidence="1 2">Omega</strain>
    </source>
</reference>
<name>A0A345UNH1_9BACT</name>
<evidence type="ECO:0000313" key="2">
    <source>
        <dbReference type="Proteomes" id="UP000254808"/>
    </source>
</evidence>
<accession>A0A345UNH1</accession>
<dbReference type="KEGG" id="cprv:CYPRO_2784"/>
<dbReference type="EMBL" id="CP027806">
    <property type="protein sequence ID" value="AXJ02023.1"/>
    <property type="molecule type" value="Genomic_DNA"/>
</dbReference>
<protein>
    <recommendedName>
        <fullName evidence="3">Carboxypeptidase regulatory-like domain-containing protein</fullName>
    </recommendedName>
</protein>
<proteinExistence type="predicted"/>
<dbReference type="Proteomes" id="UP000254808">
    <property type="component" value="Chromosome"/>
</dbReference>
<dbReference type="SUPFAM" id="SSF49478">
    <property type="entry name" value="Cna protein B-type domain"/>
    <property type="match status" value="1"/>
</dbReference>
<organism evidence="1 2">
    <name type="scientific">Cyclonatronum proteinivorum</name>
    <dbReference type="NCBI Taxonomy" id="1457365"/>
    <lineage>
        <taxon>Bacteria</taxon>
        <taxon>Pseudomonadati</taxon>
        <taxon>Balneolota</taxon>
        <taxon>Balneolia</taxon>
        <taxon>Balneolales</taxon>
        <taxon>Cyclonatronaceae</taxon>
        <taxon>Cyclonatronum</taxon>
    </lineage>
</organism>
<dbReference type="OrthoDB" id="1521722at2"/>
<keyword evidence="2" id="KW-1185">Reference proteome</keyword>
<dbReference type="RefSeq" id="WP_114985157.1">
    <property type="nucleotide sequence ID" value="NZ_CP027806.1"/>
</dbReference>
<evidence type="ECO:0008006" key="3">
    <source>
        <dbReference type="Google" id="ProtNLM"/>
    </source>
</evidence>
<dbReference type="AlphaFoldDB" id="A0A345UNH1"/>
<gene>
    <name evidence="1" type="ORF">CYPRO_2784</name>
</gene>